<evidence type="ECO:0000256" key="2">
    <source>
        <dbReference type="SAM" id="SignalP"/>
    </source>
</evidence>
<dbReference type="Proteomes" id="UP001163846">
    <property type="component" value="Unassembled WGS sequence"/>
</dbReference>
<gene>
    <name evidence="3" type="ORF">F5878DRAFT_629751</name>
</gene>
<dbReference type="EMBL" id="MU806488">
    <property type="protein sequence ID" value="KAJ3834765.1"/>
    <property type="molecule type" value="Genomic_DNA"/>
</dbReference>
<keyword evidence="4" id="KW-1185">Reference proteome</keyword>
<evidence type="ECO:0000313" key="3">
    <source>
        <dbReference type="EMBL" id="KAJ3834765.1"/>
    </source>
</evidence>
<sequence length="236" mass="25949">MRLNTSSVLYALVCSSAILHTASSNPLPRPNDSDIPNPATTGPATTGPSLSIYYSIQPSDWYYWRTEHEPVEGISHDLIYNYVTAGFDHLHTVLGPRVAQIHFLYAYAAVDNKEDDPVPHNFNELTDGLWEFEYRLQFYSRSRGTSVQIAGEAFVAILIDPKSPNKPLDCSKASMRISLKRCIGLKSEGKCPDTLSIGPPYKSCGKKSCPSRLCLPKLAFSKPGRESAPSAVGKVV</sequence>
<protein>
    <submittedName>
        <fullName evidence="3">Uncharacterized protein</fullName>
    </submittedName>
</protein>
<accession>A0AA38UA91</accession>
<feature type="signal peptide" evidence="2">
    <location>
        <begin position="1"/>
        <end position="24"/>
    </location>
</feature>
<evidence type="ECO:0000256" key="1">
    <source>
        <dbReference type="SAM" id="MobiDB-lite"/>
    </source>
</evidence>
<organism evidence="3 4">
    <name type="scientific">Lentinula raphanica</name>
    <dbReference type="NCBI Taxonomy" id="153919"/>
    <lineage>
        <taxon>Eukaryota</taxon>
        <taxon>Fungi</taxon>
        <taxon>Dikarya</taxon>
        <taxon>Basidiomycota</taxon>
        <taxon>Agaricomycotina</taxon>
        <taxon>Agaricomycetes</taxon>
        <taxon>Agaricomycetidae</taxon>
        <taxon>Agaricales</taxon>
        <taxon>Marasmiineae</taxon>
        <taxon>Omphalotaceae</taxon>
        <taxon>Lentinula</taxon>
    </lineage>
</organism>
<proteinExistence type="predicted"/>
<feature type="region of interest" description="Disordered" evidence="1">
    <location>
        <begin position="24"/>
        <end position="46"/>
    </location>
</feature>
<feature type="chain" id="PRO_5041225233" evidence="2">
    <location>
        <begin position="25"/>
        <end position="236"/>
    </location>
</feature>
<reference evidence="3" key="1">
    <citation type="submission" date="2022-08" db="EMBL/GenBank/DDBJ databases">
        <authorList>
            <consortium name="DOE Joint Genome Institute"/>
            <person name="Min B."/>
            <person name="Riley R."/>
            <person name="Sierra-Patev S."/>
            <person name="Naranjo-Ortiz M."/>
            <person name="Looney B."/>
            <person name="Konkel Z."/>
            <person name="Slot J.C."/>
            <person name="Sakamoto Y."/>
            <person name="Steenwyk J.L."/>
            <person name="Rokas A."/>
            <person name="Carro J."/>
            <person name="Camarero S."/>
            <person name="Ferreira P."/>
            <person name="Molpeceres G."/>
            <person name="Ruiz-Duenas F.J."/>
            <person name="Serrano A."/>
            <person name="Henrissat B."/>
            <person name="Drula E."/>
            <person name="Hughes K.W."/>
            <person name="Mata J.L."/>
            <person name="Ishikawa N.K."/>
            <person name="Vargas-Isla R."/>
            <person name="Ushijima S."/>
            <person name="Smith C.A."/>
            <person name="Ahrendt S."/>
            <person name="Andreopoulos W."/>
            <person name="He G."/>
            <person name="Labutti K."/>
            <person name="Lipzen A."/>
            <person name="Ng V."/>
            <person name="Sandor L."/>
            <person name="Barry K."/>
            <person name="Martinez A.T."/>
            <person name="Xiao Y."/>
            <person name="Gibbons J.G."/>
            <person name="Terashima K."/>
            <person name="Hibbett D.S."/>
            <person name="Grigoriev I.V."/>
        </authorList>
    </citation>
    <scope>NUCLEOTIDE SEQUENCE</scope>
    <source>
        <strain evidence="3">TFB9207</strain>
    </source>
</reference>
<comment type="caution">
    <text evidence="3">The sequence shown here is derived from an EMBL/GenBank/DDBJ whole genome shotgun (WGS) entry which is preliminary data.</text>
</comment>
<dbReference type="AlphaFoldDB" id="A0AA38UA91"/>
<keyword evidence="2" id="KW-0732">Signal</keyword>
<feature type="compositionally biased region" description="Low complexity" evidence="1">
    <location>
        <begin position="36"/>
        <end position="46"/>
    </location>
</feature>
<evidence type="ECO:0000313" key="4">
    <source>
        <dbReference type="Proteomes" id="UP001163846"/>
    </source>
</evidence>
<name>A0AA38UA91_9AGAR</name>